<organism evidence="1 2">
    <name type="scientific">Paenibacillus lentus</name>
    <dbReference type="NCBI Taxonomy" id="1338368"/>
    <lineage>
        <taxon>Bacteria</taxon>
        <taxon>Bacillati</taxon>
        <taxon>Bacillota</taxon>
        <taxon>Bacilli</taxon>
        <taxon>Bacillales</taxon>
        <taxon>Paenibacillaceae</taxon>
        <taxon>Paenibacillus</taxon>
    </lineage>
</organism>
<dbReference type="KEGG" id="plen:EIM92_16195"/>
<reference evidence="1 2" key="1">
    <citation type="submission" date="2018-11" db="EMBL/GenBank/DDBJ databases">
        <title>Genome sequencing of Paenibacillus lentus DSM25539(T).</title>
        <authorList>
            <person name="Kook J.-K."/>
            <person name="Park S.-N."/>
            <person name="Lim Y.K."/>
        </authorList>
    </citation>
    <scope>NUCLEOTIDE SEQUENCE [LARGE SCALE GENOMIC DNA]</scope>
    <source>
        <strain evidence="1 2">DSM 25539</strain>
    </source>
</reference>
<dbReference type="Proteomes" id="UP000273145">
    <property type="component" value="Chromosome"/>
</dbReference>
<evidence type="ECO:0000313" key="1">
    <source>
        <dbReference type="EMBL" id="AZK47500.1"/>
    </source>
</evidence>
<keyword evidence="2" id="KW-1185">Reference proteome</keyword>
<gene>
    <name evidence="1" type="ORF">EIM92_16195</name>
</gene>
<dbReference type="EMBL" id="CP034248">
    <property type="protein sequence ID" value="AZK47500.1"/>
    <property type="molecule type" value="Genomic_DNA"/>
</dbReference>
<evidence type="ECO:0000313" key="2">
    <source>
        <dbReference type="Proteomes" id="UP000273145"/>
    </source>
</evidence>
<dbReference type="RefSeq" id="WP_125083526.1">
    <property type="nucleotide sequence ID" value="NZ_CP034248.1"/>
</dbReference>
<accession>A0A3S8RXH6</accession>
<protein>
    <submittedName>
        <fullName evidence="1">Uncharacterized protein</fullName>
    </submittedName>
</protein>
<proteinExistence type="predicted"/>
<dbReference type="AlphaFoldDB" id="A0A3S8RXH6"/>
<sequence length="83" mass="9885">MYEIGRRGVTIYIALGWFVIIGNRMEIDSKFRCPNQSTESQRKIKDMKSYTLLTVAMMVYDQPFEENIILQKYVDQYVSMFKI</sequence>
<name>A0A3S8RXH6_9BACL</name>